<accession>A0ACC1CJK2</accession>
<protein>
    <submittedName>
        <fullName evidence="1">Uncharacterized protein</fullName>
    </submittedName>
</protein>
<comment type="caution">
    <text evidence="1">The sequence shown here is derived from an EMBL/GenBank/DDBJ whole genome shotgun (WGS) entry which is preliminary data.</text>
</comment>
<evidence type="ECO:0000313" key="1">
    <source>
        <dbReference type="EMBL" id="KAJ0171672.1"/>
    </source>
</evidence>
<dbReference type="Proteomes" id="UP000824533">
    <property type="component" value="Linkage Group LG23"/>
</dbReference>
<sequence length="233" mass="26828">MSHHAGNDWRELNLTTGKSLTISCCHRKYIYTTSFCPREDSGRNSAVQAYLHNIESDVWEEDEKACVEATKDMLNSVTNRTLWAAWIWNSMHYPTGVFYGSRFQMGNYDQCLNPPWLKSHPNLATQYCVVEVHIAGNPRKMLKDYGPYDNVSSYLQTASKSGRHFNKMLLSLCVSKKCQHKTVEKLSRHWLQGTLFSHPKSRDDKLEYCTDNSVMRWGEDQGDPVKRLPAGAR</sequence>
<organism evidence="1 2">
    <name type="scientific">Dendrolimus kikuchii</name>
    <dbReference type="NCBI Taxonomy" id="765133"/>
    <lineage>
        <taxon>Eukaryota</taxon>
        <taxon>Metazoa</taxon>
        <taxon>Ecdysozoa</taxon>
        <taxon>Arthropoda</taxon>
        <taxon>Hexapoda</taxon>
        <taxon>Insecta</taxon>
        <taxon>Pterygota</taxon>
        <taxon>Neoptera</taxon>
        <taxon>Endopterygota</taxon>
        <taxon>Lepidoptera</taxon>
        <taxon>Glossata</taxon>
        <taxon>Ditrysia</taxon>
        <taxon>Bombycoidea</taxon>
        <taxon>Lasiocampidae</taxon>
        <taxon>Dendrolimus</taxon>
    </lineage>
</organism>
<proteinExistence type="predicted"/>
<keyword evidence="2" id="KW-1185">Reference proteome</keyword>
<dbReference type="EMBL" id="CM034409">
    <property type="protein sequence ID" value="KAJ0171672.1"/>
    <property type="molecule type" value="Genomic_DNA"/>
</dbReference>
<reference evidence="1 2" key="1">
    <citation type="journal article" date="2021" name="Front. Genet.">
        <title>Chromosome-Level Genome Assembly Reveals Significant Gene Expansion in the Toll and IMD Signaling Pathways of Dendrolimus kikuchii.</title>
        <authorList>
            <person name="Zhou J."/>
            <person name="Wu P."/>
            <person name="Xiong Z."/>
            <person name="Liu N."/>
            <person name="Zhao N."/>
            <person name="Ji M."/>
            <person name="Qiu Y."/>
            <person name="Yang B."/>
        </authorList>
    </citation>
    <scope>NUCLEOTIDE SEQUENCE [LARGE SCALE GENOMIC DNA]</scope>
    <source>
        <strain evidence="1">Ann1</strain>
    </source>
</reference>
<gene>
    <name evidence="1" type="ORF">K1T71_012435</name>
</gene>
<name>A0ACC1CJK2_9NEOP</name>
<evidence type="ECO:0000313" key="2">
    <source>
        <dbReference type="Proteomes" id="UP000824533"/>
    </source>
</evidence>